<protein>
    <submittedName>
        <fullName evidence="1">Uncharacterized protein</fullName>
    </submittedName>
</protein>
<evidence type="ECO:0000313" key="1">
    <source>
        <dbReference type="EMBL" id="KKK79729.1"/>
    </source>
</evidence>
<comment type="caution">
    <text evidence="1">The sequence shown here is derived from an EMBL/GenBank/DDBJ whole genome shotgun (WGS) entry which is preliminary data.</text>
</comment>
<reference evidence="1" key="1">
    <citation type="journal article" date="2015" name="Nature">
        <title>Complex archaea that bridge the gap between prokaryotes and eukaryotes.</title>
        <authorList>
            <person name="Spang A."/>
            <person name="Saw J.H."/>
            <person name="Jorgensen S.L."/>
            <person name="Zaremba-Niedzwiedzka K."/>
            <person name="Martijn J."/>
            <person name="Lind A.E."/>
            <person name="van Eijk R."/>
            <person name="Schleper C."/>
            <person name="Guy L."/>
            <person name="Ettema T.J."/>
        </authorList>
    </citation>
    <scope>NUCLEOTIDE SEQUENCE</scope>
</reference>
<dbReference type="EMBL" id="LAZR01053895">
    <property type="protein sequence ID" value="KKK79729.1"/>
    <property type="molecule type" value="Genomic_DNA"/>
</dbReference>
<organism evidence="1">
    <name type="scientific">marine sediment metagenome</name>
    <dbReference type="NCBI Taxonomy" id="412755"/>
    <lineage>
        <taxon>unclassified sequences</taxon>
        <taxon>metagenomes</taxon>
        <taxon>ecological metagenomes</taxon>
    </lineage>
</organism>
<accession>A0A0F9AMN6</accession>
<sequence length="90" mass="9897">MKLDLNKPFITLIGEEKQMLGNILAEVLVVKTPGIAPIKALDWALELHKGNSIEIDKSDLNKLSKVVESNENLTNIAKAQLLKEMASISD</sequence>
<proteinExistence type="predicted"/>
<name>A0A0F9AMN6_9ZZZZ</name>
<dbReference type="AlphaFoldDB" id="A0A0F9AMN6"/>
<gene>
    <name evidence="1" type="ORF">LCGC14_2830580</name>
</gene>